<dbReference type="InterPro" id="IPR001387">
    <property type="entry name" value="Cro/C1-type_HTH"/>
</dbReference>
<dbReference type="Pfam" id="PF13560">
    <property type="entry name" value="HTH_31"/>
    <property type="match status" value="1"/>
</dbReference>
<dbReference type="PANTHER" id="PTHR46558:SF11">
    <property type="entry name" value="HTH-TYPE TRANSCRIPTIONAL REGULATOR XRE"/>
    <property type="match status" value="1"/>
</dbReference>
<dbReference type="PROSITE" id="PS50943">
    <property type="entry name" value="HTH_CROC1"/>
    <property type="match status" value="1"/>
</dbReference>
<dbReference type="PANTHER" id="PTHR46558">
    <property type="entry name" value="TRACRIPTIONAL REGULATORY PROTEIN-RELATED-RELATED"/>
    <property type="match status" value="1"/>
</dbReference>
<dbReference type="SUPFAM" id="SSF47413">
    <property type="entry name" value="lambda repressor-like DNA-binding domains"/>
    <property type="match status" value="1"/>
</dbReference>
<sequence length="100" mass="10384">MAAPRPPFAAALVRAREAADLTQGQAAGWVGVSTVTYRRWESGTGEPAASQLASLAAAFGTTANDLLAGTPLMSGAGLMQRLLAVEAEVARLRERLDESD</sequence>
<evidence type="ECO:0000259" key="2">
    <source>
        <dbReference type="PROSITE" id="PS50943"/>
    </source>
</evidence>
<proteinExistence type="predicted"/>
<dbReference type="EMBL" id="AGUD01000131">
    <property type="protein sequence ID" value="EHN11223.1"/>
    <property type="molecule type" value="Genomic_DNA"/>
</dbReference>
<keyword evidence="1" id="KW-0238">DNA-binding</keyword>
<feature type="domain" description="HTH cro/C1-type" evidence="2">
    <location>
        <begin position="12"/>
        <end position="66"/>
    </location>
</feature>
<evidence type="ECO:0000313" key="3">
    <source>
        <dbReference type="EMBL" id="EHN11223.1"/>
    </source>
</evidence>
<accession>H0E516</accession>
<comment type="caution">
    <text evidence="3">The sequence shown here is derived from an EMBL/GenBank/DDBJ whole genome shotgun (WGS) entry which is preliminary data.</text>
</comment>
<evidence type="ECO:0000313" key="4">
    <source>
        <dbReference type="Proteomes" id="UP000005143"/>
    </source>
</evidence>
<dbReference type="Proteomes" id="UP000005143">
    <property type="component" value="Unassembled WGS sequence"/>
</dbReference>
<dbReference type="CDD" id="cd00093">
    <property type="entry name" value="HTH_XRE"/>
    <property type="match status" value="1"/>
</dbReference>
<protein>
    <recommendedName>
        <fullName evidence="2">HTH cro/C1-type domain-containing protein</fullName>
    </recommendedName>
</protein>
<reference evidence="3 4" key="1">
    <citation type="journal article" date="2013" name="Biodegradation">
        <title>Quantitative proteomic analysis of ibuprofen-degrading Patulibacter sp. strain I11.</title>
        <authorList>
            <person name="Almeida B."/>
            <person name="Kjeldal H."/>
            <person name="Lolas I."/>
            <person name="Knudsen A.D."/>
            <person name="Carvalho G."/>
            <person name="Nielsen K.L."/>
            <person name="Barreto Crespo M.T."/>
            <person name="Stensballe A."/>
            <person name="Nielsen J.L."/>
        </authorList>
    </citation>
    <scope>NUCLEOTIDE SEQUENCE [LARGE SCALE GENOMIC DNA]</scope>
    <source>
        <strain evidence="3 4">I11</strain>
    </source>
</reference>
<organism evidence="3 4">
    <name type="scientific">Patulibacter medicamentivorans</name>
    <dbReference type="NCBI Taxonomy" id="1097667"/>
    <lineage>
        <taxon>Bacteria</taxon>
        <taxon>Bacillati</taxon>
        <taxon>Actinomycetota</taxon>
        <taxon>Thermoleophilia</taxon>
        <taxon>Solirubrobacterales</taxon>
        <taxon>Patulibacteraceae</taxon>
        <taxon>Patulibacter</taxon>
    </lineage>
</organism>
<dbReference type="SMART" id="SM00530">
    <property type="entry name" value="HTH_XRE"/>
    <property type="match status" value="1"/>
</dbReference>
<dbReference type="InterPro" id="IPR010982">
    <property type="entry name" value="Lambda_DNA-bd_dom_sf"/>
</dbReference>
<dbReference type="Gene3D" id="1.10.260.40">
    <property type="entry name" value="lambda repressor-like DNA-binding domains"/>
    <property type="match status" value="1"/>
</dbReference>
<evidence type="ECO:0000256" key="1">
    <source>
        <dbReference type="ARBA" id="ARBA00023125"/>
    </source>
</evidence>
<gene>
    <name evidence="3" type="ORF">PAI11_19010</name>
</gene>
<name>H0E516_9ACTN</name>
<dbReference type="AlphaFoldDB" id="H0E516"/>
<dbReference type="GO" id="GO:0003677">
    <property type="term" value="F:DNA binding"/>
    <property type="evidence" value="ECO:0007669"/>
    <property type="project" value="UniProtKB-KW"/>
</dbReference>
<dbReference type="RefSeq" id="WP_007573858.1">
    <property type="nucleotide sequence ID" value="NZ_AGUD01000131.1"/>
</dbReference>
<keyword evidence="4" id="KW-1185">Reference proteome</keyword>